<accession>A0A6C0KU17</accession>
<evidence type="ECO:0000256" key="10">
    <source>
        <dbReference type="SAM" id="Phobius"/>
    </source>
</evidence>
<evidence type="ECO:0000256" key="8">
    <source>
        <dbReference type="ARBA" id="ARBA00023180"/>
    </source>
</evidence>
<dbReference type="GO" id="GO:0007155">
    <property type="term" value="P:cell adhesion"/>
    <property type="evidence" value="ECO:0007669"/>
    <property type="project" value="InterPro"/>
</dbReference>
<dbReference type="PANTHER" id="PTHR10225:SF5">
    <property type="entry name" value="C-TYPE LECTIN DOMAIN-CONTAINING PROTEIN"/>
    <property type="match status" value="1"/>
</dbReference>
<dbReference type="EMBL" id="MN740972">
    <property type="protein sequence ID" value="QHU20753.1"/>
    <property type="molecule type" value="Genomic_DNA"/>
</dbReference>
<keyword evidence="8" id="KW-0325">Glycoprotein</keyword>
<evidence type="ECO:0000259" key="11">
    <source>
        <dbReference type="PROSITE" id="PS50963"/>
    </source>
</evidence>
<dbReference type="PANTHER" id="PTHR10225">
    <property type="entry name" value="HYALURONAN RECEPTOR"/>
    <property type="match status" value="1"/>
</dbReference>
<keyword evidence="3" id="KW-0732">Signal</keyword>
<dbReference type="AlphaFoldDB" id="A0A6C0KU17"/>
<dbReference type="InterPro" id="IPR043210">
    <property type="entry name" value="CD44_antigen-like"/>
</dbReference>
<dbReference type="InterPro" id="IPR000538">
    <property type="entry name" value="Link_dom"/>
</dbReference>
<name>A0A6C0KU17_9ZZZZ</name>
<keyword evidence="7" id="KW-0675">Receptor</keyword>
<keyword evidence="4 10" id="KW-1133">Transmembrane helix</keyword>
<keyword evidence="5 10" id="KW-0472">Membrane</keyword>
<evidence type="ECO:0000256" key="6">
    <source>
        <dbReference type="ARBA" id="ARBA00023157"/>
    </source>
</evidence>
<proteinExistence type="predicted"/>
<evidence type="ECO:0000256" key="9">
    <source>
        <dbReference type="SAM" id="MobiDB-lite"/>
    </source>
</evidence>
<evidence type="ECO:0000256" key="1">
    <source>
        <dbReference type="ARBA" id="ARBA00004167"/>
    </source>
</evidence>
<reference evidence="12" key="1">
    <citation type="journal article" date="2020" name="Nature">
        <title>Giant virus diversity and host interactions through global metagenomics.</title>
        <authorList>
            <person name="Schulz F."/>
            <person name="Roux S."/>
            <person name="Paez-Espino D."/>
            <person name="Jungbluth S."/>
            <person name="Walsh D.A."/>
            <person name="Denef V.J."/>
            <person name="McMahon K.D."/>
            <person name="Konstantinidis K.T."/>
            <person name="Eloe-Fadrosh E.A."/>
            <person name="Kyrpides N.C."/>
            <person name="Woyke T."/>
        </authorList>
    </citation>
    <scope>NUCLEOTIDE SEQUENCE</scope>
    <source>
        <strain evidence="12">GVMAG-S-3300013093-109</strain>
    </source>
</reference>
<feature type="transmembrane region" description="Helical" evidence="10">
    <location>
        <begin position="66"/>
        <end position="88"/>
    </location>
</feature>
<dbReference type="PROSITE" id="PS50963">
    <property type="entry name" value="LINK_2"/>
    <property type="match status" value="1"/>
</dbReference>
<evidence type="ECO:0000256" key="4">
    <source>
        <dbReference type="ARBA" id="ARBA00022989"/>
    </source>
</evidence>
<dbReference type="SUPFAM" id="SSF56436">
    <property type="entry name" value="C-type lectin-like"/>
    <property type="match status" value="1"/>
</dbReference>
<dbReference type="InterPro" id="IPR016186">
    <property type="entry name" value="C-type_lectin-like/link_sf"/>
</dbReference>
<evidence type="ECO:0000256" key="7">
    <source>
        <dbReference type="ARBA" id="ARBA00023170"/>
    </source>
</evidence>
<dbReference type="GO" id="GO:0005540">
    <property type="term" value="F:hyaluronic acid binding"/>
    <property type="evidence" value="ECO:0007669"/>
    <property type="project" value="InterPro"/>
</dbReference>
<organism evidence="12">
    <name type="scientific">viral metagenome</name>
    <dbReference type="NCBI Taxonomy" id="1070528"/>
    <lineage>
        <taxon>unclassified sequences</taxon>
        <taxon>metagenomes</taxon>
        <taxon>organismal metagenomes</taxon>
    </lineage>
</organism>
<dbReference type="Pfam" id="PF00193">
    <property type="entry name" value="Xlink"/>
    <property type="match status" value="1"/>
</dbReference>
<evidence type="ECO:0000256" key="2">
    <source>
        <dbReference type="ARBA" id="ARBA00022692"/>
    </source>
</evidence>
<feature type="domain" description="Link" evidence="11">
    <location>
        <begin position="150"/>
        <end position="250"/>
    </location>
</feature>
<dbReference type="Gene3D" id="3.10.100.10">
    <property type="entry name" value="Mannose-Binding Protein A, subunit A"/>
    <property type="match status" value="1"/>
</dbReference>
<evidence type="ECO:0000256" key="5">
    <source>
        <dbReference type="ARBA" id="ARBA00023136"/>
    </source>
</evidence>
<dbReference type="SMART" id="SM00445">
    <property type="entry name" value="LINK"/>
    <property type="match status" value="1"/>
</dbReference>
<dbReference type="GO" id="GO:0004888">
    <property type="term" value="F:transmembrane signaling receptor activity"/>
    <property type="evidence" value="ECO:0007669"/>
    <property type="project" value="TreeGrafter"/>
</dbReference>
<evidence type="ECO:0000256" key="3">
    <source>
        <dbReference type="ARBA" id="ARBA00022729"/>
    </source>
</evidence>
<keyword evidence="6" id="KW-1015">Disulfide bond</keyword>
<dbReference type="InterPro" id="IPR016187">
    <property type="entry name" value="CTDL_fold"/>
</dbReference>
<feature type="region of interest" description="Disordered" evidence="9">
    <location>
        <begin position="118"/>
        <end position="143"/>
    </location>
</feature>
<protein>
    <recommendedName>
        <fullName evidence="11">Link domain-containing protein</fullName>
    </recommendedName>
</protein>
<evidence type="ECO:0000313" key="12">
    <source>
        <dbReference type="EMBL" id="QHU20753.1"/>
    </source>
</evidence>
<comment type="subcellular location">
    <subcellularLocation>
        <location evidence="1">Membrane</location>
        <topology evidence="1">Single-pass membrane protein</topology>
    </subcellularLocation>
</comment>
<sequence>MNATPKPSNGMNQNSSFITTTANNIKNAANAVNNAVNKNTNGMFSGLTEPVNDSIQSSFNNDTSPIISIPVILMLGALIIIFILIVMFREQITMAMDIAWHKIKHWYYGEFPPAPSTPPIPSMEEPVKKHHPHHPPGKQDSSIENILPSRKEVFNIAQDKYTYSDAEPLCKAFGAELATYDQVKEAYKKGADWCNYGWVKGQAAVFPTQQATYDKAQAGPEDQRNACGVPGVNGGYFDNPELRFGVNCYGSKPGENDMDDRHKMKSKNLTPGALEYDKKVQDYKNHLNQIPVNAFKEGTWRS</sequence>
<keyword evidence="2 10" id="KW-0812">Transmembrane</keyword>
<dbReference type="GO" id="GO:0005886">
    <property type="term" value="C:plasma membrane"/>
    <property type="evidence" value="ECO:0007669"/>
    <property type="project" value="TreeGrafter"/>
</dbReference>